<dbReference type="AlphaFoldDB" id="A0A830EH06"/>
<feature type="region of interest" description="Disordered" evidence="1">
    <location>
        <begin position="1"/>
        <end position="23"/>
    </location>
</feature>
<proteinExistence type="predicted"/>
<name>A0A830EH06_9EURY</name>
<sequence length="184" mass="20690">MKELAENGYLEEVTGDEGRDRTQYRRTADSVEVNFASDLLLSDPLSGETRDLPRDTVPLDSVTLGEFSQAIGCVEDYFGESIDDVAVHAPISRRRLVAVLARAQHSGRQLDSDRLADNGEIVHQSGDETLFWLDDDFWTNLGGLYYLRPDEGRAAREVHRRLIETVSSGVADHNRERDPFVLIN</sequence>
<gene>
    <name evidence="3" type="ORF">GCM10008995_12580</name>
</gene>
<evidence type="ECO:0000313" key="4">
    <source>
        <dbReference type="Proteomes" id="UP000653099"/>
    </source>
</evidence>
<evidence type="ECO:0000313" key="3">
    <source>
        <dbReference type="EMBL" id="GGJ04264.1"/>
    </source>
</evidence>
<keyword evidence="4" id="KW-1185">Reference proteome</keyword>
<comment type="caution">
    <text evidence="3">The sequence shown here is derived from an EMBL/GenBank/DDBJ whole genome shotgun (WGS) entry which is preliminary data.</text>
</comment>
<evidence type="ECO:0000256" key="1">
    <source>
        <dbReference type="SAM" id="MobiDB-lite"/>
    </source>
</evidence>
<organism evidence="3 4">
    <name type="scientific">Halobellus salinus</name>
    <dbReference type="NCBI Taxonomy" id="931585"/>
    <lineage>
        <taxon>Archaea</taxon>
        <taxon>Methanobacteriati</taxon>
        <taxon>Methanobacteriota</taxon>
        <taxon>Stenosarchaea group</taxon>
        <taxon>Halobacteria</taxon>
        <taxon>Halobacteriales</taxon>
        <taxon>Haloferacaceae</taxon>
        <taxon>Halobellus</taxon>
    </lineage>
</organism>
<protein>
    <recommendedName>
        <fullName evidence="2">DUF8048 domain-containing protein</fullName>
    </recommendedName>
</protein>
<dbReference type="Proteomes" id="UP000653099">
    <property type="component" value="Unassembled WGS sequence"/>
</dbReference>
<evidence type="ECO:0000259" key="2">
    <source>
        <dbReference type="Pfam" id="PF26222"/>
    </source>
</evidence>
<accession>A0A830EH06</accession>
<reference evidence="3" key="1">
    <citation type="journal article" date="2014" name="Int. J. Syst. Evol. Microbiol.">
        <title>Complete genome sequence of Corynebacterium casei LMG S-19264T (=DSM 44701T), isolated from a smear-ripened cheese.</title>
        <authorList>
            <consortium name="US DOE Joint Genome Institute (JGI-PGF)"/>
            <person name="Walter F."/>
            <person name="Albersmeier A."/>
            <person name="Kalinowski J."/>
            <person name="Ruckert C."/>
        </authorList>
    </citation>
    <scope>NUCLEOTIDE SEQUENCE</scope>
    <source>
        <strain evidence="3">JCM 14359</strain>
    </source>
</reference>
<dbReference type="Pfam" id="PF26222">
    <property type="entry name" value="DUF8048"/>
    <property type="match status" value="1"/>
</dbReference>
<dbReference type="EMBL" id="BMOC01000006">
    <property type="protein sequence ID" value="GGJ04264.1"/>
    <property type="molecule type" value="Genomic_DNA"/>
</dbReference>
<reference evidence="3" key="2">
    <citation type="submission" date="2020-09" db="EMBL/GenBank/DDBJ databases">
        <authorList>
            <person name="Sun Q."/>
            <person name="Ohkuma M."/>
        </authorList>
    </citation>
    <scope>NUCLEOTIDE SEQUENCE</scope>
    <source>
        <strain evidence="3">JCM 14359</strain>
    </source>
</reference>
<dbReference type="InterPro" id="IPR058361">
    <property type="entry name" value="DUF8048"/>
</dbReference>
<feature type="domain" description="DUF8048" evidence="2">
    <location>
        <begin position="79"/>
        <end position="183"/>
    </location>
</feature>